<accession>A7N3D4</accession>
<dbReference type="EMBL" id="CP000790">
    <property type="protein sequence ID" value="ABU72903.1"/>
    <property type="molecule type" value="Genomic_DNA"/>
</dbReference>
<feature type="domain" description="Aminotransferase class V" evidence="5">
    <location>
        <begin position="125"/>
        <end position="412"/>
    </location>
</feature>
<sequence length="476" mass="53805">MAKLPTRIEKMSDKESIQTNRSRRNFLKGATGSVVAGVSASAFSGAVQAKEPNIDWSRLGKKNEKRFWRKVQKQFVLDKRTTYMNIGTTGSMPKHVLEGYEDNNKIVAKYPWDMKDKFGAWPHVSEMVTDVAPGFGANPDEIILSRNTTDGLCSIINGLHFEPGDVILTTHHEHVAATSPMNVAKHRFGVDVVEIQLPVFTGSEEVSEEDYIQAFREAIEAHHNVRLIVFSQITYKTGTTLPAKAICSLAKQHGIPTLVDGAHTVGMFDLDFHDMDCDFYAGSGHKWQCGPGATGILYVRDNGNRLNEYWSDRENPLWLINSSLSHADHLGKQLQMQYIGNDNYPAKQALADSCKMWDEIGRDRIQERVLELSDLCKTLLNEALPHAQMYSPNVEGLTSGLTTFNPLSDVTDKERLTLFRDRLREEYGYIIRTTNFKLYKDDAYETQALRISTHLFHDEKDVEGLVEAITDLYYSF</sequence>
<dbReference type="InterPro" id="IPR006311">
    <property type="entry name" value="TAT_signal"/>
</dbReference>
<comment type="similarity">
    <text evidence="3">Belongs to the class-V pyridoxal-phosphate-dependent aminotransferase family.</text>
</comment>
<dbReference type="Pfam" id="PF00266">
    <property type="entry name" value="Aminotran_5"/>
    <property type="match status" value="1"/>
</dbReference>
<dbReference type="Gene3D" id="3.40.640.10">
    <property type="entry name" value="Type I PLP-dependent aspartate aminotransferase-like (Major domain)"/>
    <property type="match status" value="1"/>
</dbReference>
<dbReference type="InterPro" id="IPR020578">
    <property type="entry name" value="Aminotrans_V_PyrdxlP_BS"/>
</dbReference>
<dbReference type="PANTHER" id="PTHR43092">
    <property type="entry name" value="L-CYSTEINE DESULFHYDRASE"/>
    <property type="match status" value="1"/>
</dbReference>
<dbReference type="Proteomes" id="UP000008152">
    <property type="component" value="Chromosome II"/>
</dbReference>
<comment type="cofactor">
    <cofactor evidence="1 4">
        <name>pyridoxal 5'-phosphate</name>
        <dbReference type="ChEBI" id="CHEBI:597326"/>
    </cofactor>
</comment>
<keyword evidence="2" id="KW-0663">Pyridoxal phosphate</keyword>
<dbReference type="AlphaFoldDB" id="A7N3D4"/>
<reference evidence="6 7" key="1">
    <citation type="submission" date="2007-08" db="EMBL/GenBank/DDBJ databases">
        <authorList>
            <consortium name="The Vibrio harveyi Genome Sequencing Project"/>
            <person name="Bassler B."/>
            <person name="Clifton S.W."/>
            <person name="Fulton L."/>
            <person name="Delehaunty K."/>
            <person name="Fronick C."/>
            <person name="Harrison M."/>
            <person name="Markivic C."/>
            <person name="Fulton R."/>
            <person name="Tin-Wollam A.-M."/>
            <person name="Shah N."/>
            <person name="Pepin K."/>
            <person name="Nash W."/>
            <person name="Thiruvilangam P."/>
            <person name="Bhonagiri V."/>
            <person name="Waters C."/>
            <person name="Tu K.C."/>
            <person name="Irgon J."/>
            <person name="Wilson R.K."/>
        </authorList>
    </citation>
    <scope>NUCLEOTIDE SEQUENCE [LARGE SCALE GENOMIC DNA]</scope>
    <source>
        <strain evidence="7">ATCC BAA-1116 / BB120</strain>
    </source>
</reference>
<proteinExistence type="inferred from homology"/>
<evidence type="ECO:0000256" key="3">
    <source>
        <dbReference type="RuleBase" id="RU004075"/>
    </source>
</evidence>
<dbReference type="InterPro" id="IPR015424">
    <property type="entry name" value="PyrdxlP-dep_Trfase"/>
</dbReference>
<dbReference type="Gene3D" id="3.90.1150.10">
    <property type="entry name" value="Aspartate Aminotransferase, domain 1"/>
    <property type="match status" value="1"/>
</dbReference>
<evidence type="ECO:0000256" key="1">
    <source>
        <dbReference type="ARBA" id="ARBA00001933"/>
    </source>
</evidence>
<evidence type="ECO:0000256" key="4">
    <source>
        <dbReference type="RuleBase" id="RU004504"/>
    </source>
</evidence>
<dbReference type="InterPro" id="IPR015422">
    <property type="entry name" value="PyrdxlP-dep_Trfase_small"/>
</dbReference>
<organism evidence="6 7">
    <name type="scientific">Vibrio campbellii (strain ATCC BAA-1116)</name>
    <dbReference type="NCBI Taxonomy" id="2902295"/>
    <lineage>
        <taxon>Bacteria</taxon>
        <taxon>Pseudomonadati</taxon>
        <taxon>Pseudomonadota</taxon>
        <taxon>Gammaproteobacteria</taxon>
        <taxon>Vibrionales</taxon>
        <taxon>Vibrionaceae</taxon>
        <taxon>Vibrio</taxon>
    </lineage>
</organism>
<protein>
    <recommendedName>
        <fullName evidence="5">Aminotransferase class V domain-containing protein</fullName>
    </recommendedName>
</protein>
<dbReference type="SUPFAM" id="SSF53383">
    <property type="entry name" value="PLP-dependent transferases"/>
    <property type="match status" value="1"/>
</dbReference>
<evidence type="ECO:0000259" key="5">
    <source>
        <dbReference type="Pfam" id="PF00266"/>
    </source>
</evidence>
<name>A7N3D4_VIBC1</name>
<dbReference type="PROSITE" id="PS51318">
    <property type="entry name" value="TAT"/>
    <property type="match status" value="1"/>
</dbReference>
<dbReference type="PROSITE" id="PS00595">
    <property type="entry name" value="AA_TRANSFER_CLASS_5"/>
    <property type="match status" value="1"/>
</dbReference>
<dbReference type="KEGG" id="vha:VIBHAR_04996"/>
<evidence type="ECO:0000256" key="2">
    <source>
        <dbReference type="ARBA" id="ARBA00022898"/>
    </source>
</evidence>
<evidence type="ECO:0000313" key="7">
    <source>
        <dbReference type="Proteomes" id="UP000008152"/>
    </source>
</evidence>
<dbReference type="PATRIC" id="fig|338187.36.peg.3880"/>
<evidence type="ECO:0000313" key="6">
    <source>
        <dbReference type="EMBL" id="ABU72903.1"/>
    </source>
</evidence>
<gene>
    <name evidence="6" type="ordered locus">VIBHAR_04996</name>
</gene>
<dbReference type="InterPro" id="IPR000192">
    <property type="entry name" value="Aminotrans_V_dom"/>
</dbReference>
<dbReference type="PANTHER" id="PTHR43092:SF6">
    <property type="entry name" value="BLR1280 PROTEIN"/>
    <property type="match status" value="1"/>
</dbReference>
<dbReference type="InterPro" id="IPR015421">
    <property type="entry name" value="PyrdxlP-dep_Trfase_major"/>
</dbReference>